<comment type="caution">
    <text evidence="2">The sequence shown here is derived from an EMBL/GenBank/DDBJ whole genome shotgun (WGS) entry which is preliminary data.</text>
</comment>
<feature type="domain" description="ThuA-like" evidence="1">
    <location>
        <begin position="7"/>
        <end position="215"/>
    </location>
</feature>
<dbReference type="InterPro" id="IPR029010">
    <property type="entry name" value="ThuA-like"/>
</dbReference>
<evidence type="ECO:0000313" key="2">
    <source>
        <dbReference type="EMBL" id="NEA17578.1"/>
    </source>
</evidence>
<proteinExistence type="predicted"/>
<reference evidence="2 3" key="1">
    <citation type="submission" date="2020-01" db="EMBL/GenBank/DDBJ databases">
        <title>Insect and environment-associated Actinomycetes.</title>
        <authorList>
            <person name="Currrie C."/>
            <person name="Chevrette M."/>
            <person name="Carlson C."/>
            <person name="Stubbendieck R."/>
            <person name="Wendt-Pienkowski E."/>
        </authorList>
    </citation>
    <scope>NUCLEOTIDE SEQUENCE [LARGE SCALE GENOMIC DNA]</scope>
    <source>
        <strain evidence="2 3">SID11342</strain>
    </source>
</reference>
<dbReference type="AlphaFoldDB" id="A0A6N9U1S6"/>
<protein>
    <submittedName>
        <fullName evidence="2">ThuA domain-containing protein</fullName>
    </submittedName>
</protein>
<dbReference type="Pfam" id="PF06283">
    <property type="entry name" value="ThuA"/>
    <property type="match status" value="1"/>
</dbReference>
<dbReference type="Proteomes" id="UP000471293">
    <property type="component" value="Unassembled WGS sequence"/>
</dbReference>
<evidence type="ECO:0000313" key="3">
    <source>
        <dbReference type="Proteomes" id="UP000471293"/>
    </source>
</evidence>
<organism evidence="2 3">
    <name type="scientific">Streptomyces halstedii</name>
    <dbReference type="NCBI Taxonomy" id="1944"/>
    <lineage>
        <taxon>Bacteria</taxon>
        <taxon>Bacillati</taxon>
        <taxon>Actinomycetota</taxon>
        <taxon>Actinomycetes</taxon>
        <taxon>Kitasatosporales</taxon>
        <taxon>Streptomycetaceae</taxon>
        <taxon>Streptomyces</taxon>
    </lineage>
</organism>
<name>A0A6N9U1S6_STRHA</name>
<dbReference type="PANTHER" id="PTHR40469">
    <property type="entry name" value="SECRETED GLYCOSYL HYDROLASE"/>
    <property type="match status" value="1"/>
</dbReference>
<dbReference type="EMBL" id="JAAGLQ010000402">
    <property type="protein sequence ID" value="NEA17578.1"/>
    <property type="molecule type" value="Genomic_DNA"/>
</dbReference>
<dbReference type="RefSeq" id="WP_164346239.1">
    <property type="nucleotide sequence ID" value="NZ_JAAGLQ010000402.1"/>
</dbReference>
<gene>
    <name evidence="2" type="ORF">G3I29_19090</name>
</gene>
<accession>A0A6N9U1S6</accession>
<dbReference type="PANTHER" id="PTHR40469:SF2">
    <property type="entry name" value="GALACTOSE-BINDING DOMAIN-LIKE SUPERFAMILY PROTEIN"/>
    <property type="match status" value="1"/>
</dbReference>
<dbReference type="InterPro" id="IPR029062">
    <property type="entry name" value="Class_I_gatase-like"/>
</dbReference>
<dbReference type="Gene3D" id="3.40.50.880">
    <property type="match status" value="1"/>
</dbReference>
<sequence length="222" mass="23841">MPGHPSRVLIYSRTTAYRHESITHGVAALRELCLESGLEAEATESPDVFESSGLGVYGGVVFLSTSGDVLTARGRRNLQAHLGGGAGFMGVHSAACTEYDWPYFGELLGARFAGHPPPQPGCVVVEDRDHPATAHLPERWRHTDEWYDFTATPRGSVNVLASVDEDSYRGGGMGAGHPVAWEHRHGATPVFYTSLGHAPEAYADPAFRAHLRGGLLSVVRPG</sequence>
<evidence type="ECO:0000259" key="1">
    <source>
        <dbReference type="Pfam" id="PF06283"/>
    </source>
</evidence>
<dbReference type="SUPFAM" id="SSF52317">
    <property type="entry name" value="Class I glutamine amidotransferase-like"/>
    <property type="match status" value="1"/>
</dbReference>